<organism evidence="2 3">
    <name type="scientific">Clonorchis sinensis</name>
    <name type="common">Chinese liver fluke</name>
    <dbReference type="NCBI Taxonomy" id="79923"/>
    <lineage>
        <taxon>Eukaryota</taxon>
        <taxon>Metazoa</taxon>
        <taxon>Spiralia</taxon>
        <taxon>Lophotrochozoa</taxon>
        <taxon>Platyhelminthes</taxon>
        <taxon>Trematoda</taxon>
        <taxon>Digenea</taxon>
        <taxon>Opisthorchiida</taxon>
        <taxon>Opisthorchiata</taxon>
        <taxon>Opisthorchiidae</taxon>
        <taxon>Clonorchis</taxon>
    </lineage>
</organism>
<feature type="compositionally biased region" description="Polar residues" evidence="1">
    <location>
        <begin position="50"/>
        <end position="79"/>
    </location>
</feature>
<protein>
    <submittedName>
        <fullName evidence="2">Uncharacterized protein</fullName>
    </submittedName>
</protein>
<feature type="compositionally biased region" description="Polar residues" evidence="1">
    <location>
        <begin position="94"/>
        <end position="110"/>
    </location>
</feature>
<evidence type="ECO:0000313" key="3">
    <source>
        <dbReference type="Proteomes" id="UP000286415"/>
    </source>
</evidence>
<evidence type="ECO:0000313" key="2">
    <source>
        <dbReference type="EMBL" id="KAG5448664.1"/>
    </source>
</evidence>
<dbReference type="Proteomes" id="UP000286415">
    <property type="component" value="Unassembled WGS sequence"/>
</dbReference>
<reference evidence="2 3" key="2">
    <citation type="journal article" date="2021" name="Genomics">
        <title>High-quality reference genome for Clonorchis sinensis.</title>
        <authorList>
            <person name="Young N.D."/>
            <person name="Stroehlein A.J."/>
            <person name="Kinkar L."/>
            <person name="Wang T."/>
            <person name="Sohn W.M."/>
            <person name="Chang B.C.H."/>
            <person name="Kaur P."/>
            <person name="Weisz D."/>
            <person name="Dudchenko O."/>
            <person name="Aiden E.L."/>
            <person name="Korhonen P.K."/>
            <person name="Gasser R.B."/>
        </authorList>
    </citation>
    <scope>NUCLEOTIDE SEQUENCE [LARGE SCALE GENOMIC DNA]</scope>
    <source>
        <strain evidence="2">Cs-k2</strain>
    </source>
</reference>
<name>A0A419QB56_CLOSI</name>
<sequence>MIERIVTPAPPDDEKSVDPIKLPSSDISTPPVRTRVYCVHAAKLFRFRGGQQTTEYTSSQPTALTRANQSDAHPISHSSHTPDRWLNDERTRTRANSLTHRSSYYNLAKR</sequence>
<dbReference type="InParanoid" id="A0A419QB56"/>
<accession>A0A419QB56</accession>
<proteinExistence type="predicted"/>
<feature type="region of interest" description="Disordered" evidence="1">
    <location>
        <begin position="1"/>
        <end position="29"/>
    </location>
</feature>
<gene>
    <name evidence="2" type="ORF">CSKR_104091</name>
</gene>
<dbReference type="AlphaFoldDB" id="A0A419QB56"/>
<keyword evidence="3" id="KW-1185">Reference proteome</keyword>
<evidence type="ECO:0000256" key="1">
    <source>
        <dbReference type="SAM" id="MobiDB-lite"/>
    </source>
</evidence>
<reference evidence="2 3" key="1">
    <citation type="journal article" date="2018" name="Biotechnol. Adv.">
        <title>Improved genomic resources and new bioinformatic workflow for the carcinogenic parasite Clonorchis sinensis: Biotechnological implications.</title>
        <authorList>
            <person name="Wang D."/>
            <person name="Korhonen P.K."/>
            <person name="Gasser R.B."/>
            <person name="Young N.D."/>
        </authorList>
    </citation>
    <scope>NUCLEOTIDE SEQUENCE [LARGE SCALE GENOMIC DNA]</scope>
    <source>
        <strain evidence="2">Cs-k2</strain>
    </source>
</reference>
<feature type="compositionally biased region" description="Basic and acidic residues" evidence="1">
    <location>
        <begin position="80"/>
        <end position="92"/>
    </location>
</feature>
<comment type="caution">
    <text evidence="2">The sequence shown here is derived from an EMBL/GenBank/DDBJ whole genome shotgun (WGS) entry which is preliminary data.</text>
</comment>
<feature type="region of interest" description="Disordered" evidence="1">
    <location>
        <begin position="50"/>
        <end position="110"/>
    </location>
</feature>
<dbReference type="EMBL" id="NIRI02000042">
    <property type="protein sequence ID" value="KAG5448664.1"/>
    <property type="molecule type" value="Genomic_DNA"/>
</dbReference>